<name>A0ABN8DDN8_9STRA</name>
<keyword evidence="2" id="KW-1185">Reference proteome</keyword>
<protein>
    <submittedName>
        <fullName evidence="1">Uncharacterized protein</fullName>
    </submittedName>
</protein>
<dbReference type="Proteomes" id="UP001158986">
    <property type="component" value="Unassembled WGS sequence"/>
</dbReference>
<reference evidence="1 2" key="1">
    <citation type="submission" date="2021-11" db="EMBL/GenBank/DDBJ databases">
        <authorList>
            <person name="Islam A."/>
            <person name="Islam S."/>
            <person name="Flora M.S."/>
            <person name="Rahman M."/>
            <person name="Ziaur R.M."/>
            <person name="Epstein J.H."/>
            <person name="Hassan M."/>
            <person name="Klassen M."/>
            <person name="Woodard K."/>
            <person name="Webb A."/>
            <person name="Webby R.J."/>
            <person name="El Zowalaty M.E."/>
        </authorList>
    </citation>
    <scope>NUCLEOTIDE SEQUENCE [LARGE SCALE GENOMIC DNA]</scope>
    <source>
        <strain evidence="1">Pbs1</strain>
    </source>
</reference>
<sequence>MTITPSNDLLSNERADKCDFSTHVLPHLLVAVHLWINDGVSCIPLFQVQDNVDDRMQPLFEPRRGAVPVFVTGEVASIETQYRDGSFQFTTSCMIRLDETDSFILDLDKQLAMNPALFTGEKHIPVSPLSPSAAMGIPVKEGWESCFGSAFPSFSSFANHDNIMATLKITHMQPFACLVSVENHWTLRVSWLCVAEEIVFSIYLSKETSIGNKYEVAFCRDFGDEMVFHQLVECIRTRCSEVDAEPLCFAEPTLEPWLDASQELKGRRYAICDYEAAQLIEEMNSKLDINTLYEVAKMVKNHCRHHGNRRLFLEADRARFV</sequence>
<evidence type="ECO:0000313" key="2">
    <source>
        <dbReference type="Proteomes" id="UP001158986"/>
    </source>
</evidence>
<gene>
    <name evidence="1" type="ORF">PBS001_LOCUS8771</name>
</gene>
<dbReference type="EMBL" id="CAKLCB010000388">
    <property type="protein sequence ID" value="CAH0522339.1"/>
    <property type="molecule type" value="Genomic_DNA"/>
</dbReference>
<accession>A0ABN8DDN8</accession>
<proteinExistence type="predicted"/>
<organism evidence="1 2">
    <name type="scientific">Peronospora belbahrii</name>
    <dbReference type="NCBI Taxonomy" id="622444"/>
    <lineage>
        <taxon>Eukaryota</taxon>
        <taxon>Sar</taxon>
        <taxon>Stramenopiles</taxon>
        <taxon>Oomycota</taxon>
        <taxon>Peronosporomycetes</taxon>
        <taxon>Peronosporales</taxon>
        <taxon>Peronosporaceae</taxon>
        <taxon>Peronospora</taxon>
    </lineage>
</organism>
<comment type="caution">
    <text evidence="1">The sequence shown here is derived from an EMBL/GenBank/DDBJ whole genome shotgun (WGS) entry which is preliminary data.</text>
</comment>
<evidence type="ECO:0000313" key="1">
    <source>
        <dbReference type="EMBL" id="CAH0522339.1"/>
    </source>
</evidence>